<dbReference type="Gene3D" id="2.30.180.10">
    <property type="entry name" value="FAS1 domain"/>
    <property type="match status" value="1"/>
</dbReference>
<accession>A0A8S1JDP3</accession>
<dbReference type="SUPFAM" id="SSF82153">
    <property type="entry name" value="FAS1 domain"/>
    <property type="match status" value="1"/>
</dbReference>
<feature type="chain" id="PRO_5035716139" description="FAS1 domain-containing protein" evidence="1">
    <location>
        <begin position="29"/>
        <end position="307"/>
    </location>
</feature>
<reference evidence="3" key="1">
    <citation type="submission" date="2020-12" db="EMBL/GenBank/DDBJ databases">
        <authorList>
            <person name="Iha C."/>
        </authorList>
    </citation>
    <scope>NUCLEOTIDE SEQUENCE</scope>
</reference>
<evidence type="ECO:0000313" key="3">
    <source>
        <dbReference type="EMBL" id="CAD7703945.1"/>
    </source>
</evidence>
<dbReference type="Proteomes" id="UP000708148">
    <property type="component" value="Unassembled WGS sequence"/>
</dbReference>
<comment type="caution">
    <text evidence="3">The sequence shown here is derived from an EMBL/GenBank/DDBJ whole genome shotgun (WGS) entry which is preliminary data.</text>
</comment>
<dbReference type="InterPro" id="IPR036378">
    <property type="entry name" value="FAS1_dom_sf"/>
</dbReference>
<dbReference type="PROSITE" id="PS50213">
    <property type="entry name" value="FAS1"/>
    <property type="match status" value="1"/>
</dbReference>
<dbReference type="Pfam" id="PF02469">
    <property type="entry name" value="Fasciclin"/>
    <property type="match status" value="1"/>
</dbReference>
<evidence type="ECO:0000256" key="1">
    <source>
        <dbReference type="SAM" id="SignalP"/>
    </source>
</evidence>
<feature type="domain" description="FAS1" evidence="2">
    <location>
        <begin position="130"/>
        <end position="298"/>
    </location>
</feature>
<organism evidence="3 4">
    <name type="scientific">Ostreobium quekettii</name>
    <dbReference type="NCBI Taxonomy" id="121088"/>
    <lineage>
        <taxon>Eukaryota</taxon>
        <taxon>Viridiplantae</taxon>
        <taxon>Chlorophyta</taxon>
        <taxon>core chlorophytes</taxon>
        <taxon>Ulvophyceae</taxon>
        <taxon>TCBD clade</taxon>
        <taxon>Bryopsidales</taxon>
        <taxon>Ostreobineae</taxon>
        <taxon>Ostreobiaceae</taxon>
        <taxon>Ostreobium</taxon>
    </lineage>
</organism>
<gene>
    <name evidence="3" type="ORF">OSTQU699_LOCUS9302</name>
</gene>
<feature type="signal peptide" evidence="1">
    <location>
        <begin position="1"/>
        <end position="28"/>
    </location>
</feature>
<dbReference type="PANTHER" id="PTHR10900">
    <property type="entry name" value="PERIOSTIN-RELATED"/>
    <property type="match status" value="1"/>
</dbReference>
<evidence type="ECO:0000313" key="4">
    <source>
        <dbReference type="Proteomes" id="UP000708148"/>
    </source>
</evidence>
<dbReference type="SMART" id="SM00554">
    <property type="entry name" value="FAS1"/>
    <property type="match status" value="1"/>
</dbReference>
<sequence length="307" mass="33174">MPLGRGDMELVWMVAALLSALLFAGADGAEASITNTCQARSRLVGSQELLLAAEGCAGSGAEAGCCEKVQETFGGRGALAYCLCDNYYYSQFLMEVPAKLGIPPDDYLQMLLECRIPVVGRLECPGTTEEFDAEPLVLEQGPLQDFLNGIAGSPPPPPAVPVYYVIYDYEAQATTANISLDIPELEVTIFAPTDSAFKKLADDVRTTIDNFTDPMYTEVVDEILKMHIVPDVAAQSRRLFDRHVFRTLHGADGEIRVRVDDGGIEIESPGGNKARPARVVQADIPACSALIHKIDRVLIPRADILSG</sequence>
<proteinExistence type="predicted"/>
<keyword evidence="4" id="KW-1185">Reference proteome</keyword>
<dbReference type="InterPro" id="IPR000782">
    <property type="entry name" value="FAS1_domain"/>
</dbReference>
<evidence type="ECO:0000259" key="2">
    <source>
        <dbReference type="PROSITE" id="PS50213"/>
    </source>
</evidence>
<dbReference type="AlphaFoldDB" id="A0A8S1JDP3"/>
<protein>
    <recommendedName>
        <fullName evidence="2">FAS1 domain-containing protein</fullName>
    </recommendedName>
</protein>
<keyword evidence="1" id="KW-0732">Signal</keyword>
<name>A0A8S1JDP3_9CHLO</name>
<dbReference type="OrthoDB" id="575601at2759"/>
<dbReference type="EMBL" id="CAJHUC010002536">
    <property type="protein sequence ID" value="CAD7703945.1"/>
    <property type="molecule type" value="Genomic_DNA"/>
</dbReference>
<dbReference type="InterPro" id="IPR050904">
    <property type="entry name" value="Adhesion/Biosynth-related"/>
</dbReference>